<dbReference type="EMBL" id="JAJSOW010000108">
    <property type="protein sequence ID" value="KAI9154327.1"/>
    <property type="molecule type" value="Genomic_DNA"/>
</dbReference>
<accession>A0AAD5I7F1</accession>
<name>A0AAD5I7F1_ACENE</name>
<sequence length="421" mass="47700">MESSQHHHHHHHHHQNTTSTTSGCCCTGCTHHSPPPPLPPATDPLLQAFLSHFLVQQNQGFPYQCQTHQKHHFQQQQDHQQQARFVLSSLLSRIDALEASLHKFSTHNHYSSSSLRNAAARVIQIHFRVFLVRRSRTLRQLKGLAIIKSRFNSLKLSISKKTHLDFQVVSQRATDLLLKLDSIQGGDPMVRDGKRSISFDLVKFLEFVDGFAVRRHEVSFKAAKNVRIVGTSNNKTRAFGSNYGDVGRDQSEITENLRDRIEKINRFSRVSKGEDEDVELEGFHQLTDDDEEEEENPRVSRNRNGYGVAQPRVKKSVSFAKNGNVIRVFGNDYNNSSEPSSSEDDGQVVENLCSEVEAIKGSSKGSEDGEEEYLEEGEAQYEIVGNHKRQNGQFVFSAPLPAKMEPRADLMKNRKVVKIIT</sequence>
<evidence type="ECO:0000256" key="1">
    <source>
        <dbReference type="ARBA" id="ARBA00023186"/>
    </source>
</evidence>
<gene>
    <name evidence="3" type="ORF">LWI28_024472</name>
</gene>
<proteinExistence type="predicted"/>
<feature type="region of interest" description="Disordered" evidence="2">
    <location>
        <begin position="276"/>
        <end position="307"/>
    </location>
</feature>
<feature type="compositionally biased region" description="Basic residues" evidence="2">
    <location>
        <begin position="1"/>
        <end position="15"/>
    </location>
</feature>
<dbReference type="Proteomes" id="UP001064489">
    <property type="component" value="Chromosome 11"/>
</dbReference>
<evidence type="ECO:0000313" key="4">
    <source>
        <dbReference type="Proteomes" id="UP001064489"/>
    </source>
</evidence>
<evidence type="ECO:0008006" key="5">
    <source>
        <dbReference type="Google" id="ProtNLM"/>
    </source>
</evidence>
<organism evidence="3 4">
    <name type="scientific">Acer negundo</name>
    <name type="common">Box elder</name>
    <dbReference type="NCBI Taxonomy" id="4023"/>
    <lineage>
        <taxon>Eukaryota</taxon>
        <taxon>Viridiplantae</taxon>
        <taxon>Streptophyta</taxon>
        <taxon>Embryophyta</taxon>
        <taxon>Tracheophyta</taxon>
        <taxon>Spermatophyta</taxon>
        <taxon>Magnoliopsida</taxon>
        <taxon>eudicotyledons</taxon>
        <taxon>Gunneridae</taxon>
        <taxon>Pentapetalae</taxon>
        <taxon>rosids</taxon>
        <taxon>malvids</taxon>
        <taxon>Sapindales</taxon>
        <taxon>Sapindaceae</taxon>
        <taxon>Hippocastanoideae</taxon>
        <taxon>Acereae</taxon>
        <taxon>Acer</taxon>
    </lineage>
</organism>
<protein>
    <recommendedName>
        <fullName evidence="5">BAG family molecular chaperone regulator 8, chloroplastic</fullName>
    </recommendedName>
</protein>
<reference evidence="3" key="1">
    <citation type="journal article" date="2022" name="Plant J.">
        <title>Strategies of tolerance reflected in two North American maple genomes.</title>
        <authorList>
            <person name="McEvoy S.L."/>
            <person name="Sezen U.U."/>
            <person name="Trouern-Trend A."/>
            <person name="McMahon S.M."/>
            <person name="Schaberg P.G."/>
            <person name="Yang J."/>
            <person name="Wegrzyn J.L."/>
            <person name="Swenson N.G."/>
        </authorList>
    </citation>
    <scope>NUCLEOTIDE SEQUENCE</scope>
    <source>
        <strain evidence="3">91603</strain>
    </source>
</reference>
<reference evidence="3" key="2">
    <citation type="submission" date="2023-02" db="EMBL/GenBank/DDBJ databases">
        <authorList>
            <person name="Swenson N.G."/>
            <person name="Wegrzyn J.L."/>
            <person name="Mcevoy S.L."/>
        </authorList>
    </citation>
    <scope>NUCLEOTIDE SEQUENCE</scope>
    <source>
        <strain evidence="3">91603</strain>
        <tissue evidence="3">Leaf</tissue>
    </source>
</reference>
<keyword evidence="4" id="KW-1185">Reference proteome</keyword>
<feature type="region of interest" description="Disordered" evidence="2">
    <location>
        <begin position="1"/>
        <end position="20"/>
    </location>
</feature>
<dbReference type="GO" id="GO:0006457">
    <property type="term" value="P:protein folding"/>
    <property type="evidence" value="ECO:0007669"/>
    <property type="project" value="TreeGrafter"/>
</dbReference>
<dbReference type="InterPro" id="IPR040400">
    <property type="entry name" value="BAG5/6/7/8"/>
</dbReference>
<keyword evidence="1" id="KW-0143">Chaperone</keyword>
<evidence type="ECO:0000256" key="2">
    <source>
        <dbReference type="SAM" id="MobiDB-lite"/>
    </source>
</evidence>
<evidence type="ECO:0000313" key="3">
    <source>
        <dbReference type="EMBL" id="KAI9154327.1"/>
    </source>
</evidence>
<dbReference type="PANTHER" id="PTHR33322">
    <property type="entry name" value="BAG DOMAIN CONTAINING PROTEIN, EXPRESSED"/>
    <property type="match status" value="1"/>
</dbReference>
<dbReference type="AlphaFoldDB" id="A0AAD5I7F1"/>
<dbReference type="PANTHER" id="PTHR33322:SF18">
    <property type="entry name" value="BAG FAMILY MOLECULAR CHAPERONE REGULATOR 8, CHLOROPLASTIC"/>
    <property type="match status" value="1"/>
</dbReference>
<comment type="caution">
    <text evidence="3">The sequence shown here is derived from an EMBL/GenBank/DDBJ whole genome shotgun (WGS) entry which is preliminary data.</text>
</comment>
<dbReference type="GO" id="GO:0009506">
    <property type="term" value="C:plasmodesma"/>
    <property type="evidence" value="ECO:0007669"/>
    <property type="project" value="TreeGrafter"/>
</dbReference>